<feature type="compositionally biased region" description="Low complexity" evidence="3">
    <location>
        <begin position="228"/>
        <end position="238"/>
    </location>
</feature>
<accession>A0ABN8HW49</accession>
<keyword evidence="6" id="KW-1185">Reference proteome</keyword>
<dbReference type="PANTHER" id="PTHR22929">
    <property type="entry name" value="RNA POLYMERASE III TRANSCRIPTION INITIATION FACTOR B"/>
    <property type="match status" value="1"/>
</dbReference>
<keyword evidence="2" id="KW-0175">Coiled coil</keyword>
<dbReference type="InterPro" id="IPR001005">
    <property type="entry name" value="SANT/Myb"/>
</dbReference>
<sequence length="782" mass="86193">MEKNQQCKESVSLPKTSDDLNEEPKNVIIKTPGLNDKEKAVPSPKVDSPIKSIEKNKKTPKHLKVSVKSPSVIKTNISIFSSPQLRRNSPTRKDFASPLAPSPKHSIKSLDDRQIKPISPQREKLTPNTQIINENNELQITDRNIKKVTHNTASPLTRNEDYNVPSVPESITDDTVMDGIIPLQSEGSAPKPIDLLKNEIISENVEVLFDPIVPLPSPSKVRPKLRPVPRLGPLRRSSVQGSASESEDETRRAQMSGGAATPSLARQRHDSHSSHTTLHSLPNREVSRVRNDSICSNVSQTTAQPASTASPLKEKHYNRLRRQDAASRRMAALRRKRENITREKLTMYDLIFYNPISNPIIPDQDEIKAKEENAKEEADRASKYKSKNEEEADEEDVDDPPEGDAAPVPQIKLGVNGEIILDETSLVIKQTDKGRKVSSMVREGAWAAGGGKYKRRPRTADWADAETVRFYRALAAIGTDFTLMAQLFPDRTRKDLKLKFKKEERVNCAQVDKALRSATEWDAARLQHEFSDERAEAKRRAQLERELLAERKRAERERMQAAREMRVRNSKGAKAIESSMVRGVGKMRTNEVTTADEILERAMECDENRAAAASTPQTVQGVVPSPQFATLTLINKIQASPKLATPLSASNLAATPYAGPSGSVASVNPTPAVPPNIETGSLVVLTVNDPLSPSKKMLQTYIAQGGGRLTPVALPTTLLNSVVGYMKKGTPKAASSNSSPRFASPNSASSHDSRTSAPPSVIQVNPNPAKRQRHSSFTITQL</sequence>
<evidence type="ECO:0000256" key="1">
    <source>
        <dbReference type="ARBA" id="ARBA00004123"/>
    </source>
</evidence>
<dbReference type="Pfam" id="PF15963">
    <property type="entry name" value="Myb_DNA-bind_7"/>
    <property type="match status" value="1"/>
</dbReference>
<evidence type="ECO:0000313" key="6">
    <source>
        <dbReference type="Proteomes" id="UP000837857"/>
    </source>
</evidence>
<dbReference type="InterPro" id="IPR039467">
    <property type="entry name" value="TFIIIB_B''_Myb"/>
</dbReference>
<evidence type="ECO:0000256" key="3">
    <source>
        <dbReference type="SAM" id="MobiDB-lite"/>
    </source>
</evidence>
<feature type="region of interest" description="Disordered" evidence="3">
    <location>
        <begin position="1"/>
        <end position="64"/>
    </location>
</feature>
<reference evidence="5" key="1">
    <citation type="submission" date="2022-03" db="EMBL/GenBank/DDBJ databases">
        <authorList>
            <person name="Martin H S."/>
        </authorList>
    </citation>
    <scope>NUCLEOTIDE SEQUENCE</scope>
</reference>
<comment type="subcellular location">
    <subcellularLocation>
        <location evidence="1">Nucleus</location>
    </subcellularLocation>
</comment>
<feature type="compositionally biased region" description="Polar residues" evidence="3">
    <location>
        <begin position="733"/>
        <end position="766"/>
    </location>
</feature>
<dbReference type="SUPFAM" id="SSF46689">
    <property type="entry name" value="Homeodomain-like"/>
    <property type="match status" value="1"/>
</dbReference>
<feature type="coiled-coil region" evidence="2">
    <location>
        <begin position="538"/>
        <end position="565"/>
    </location>
</feature>
<feature type="compositionally biased region" description="Polar residues" evidence="3">
    <location>
        <begin position="293"/>
        <end position="310"/>
    </location>
</feature>
<dbReference type="SMART" id="SM00717">
    <property type="entry name" value="SANT"/>
    <property type="match status" value="1"/>
</dbReference>
<gene>
    <name evidence="5" type="ORF">IPOD504_LOCUS3736</name>
</gene>
<evidence type="ECO:0000313" key="5">
    <source>
        <dbReference type="EMBL" id="CAH2042319.1"/>
    </source>
</evidence>
<feature type="compositionally biased region" description="Basic and acidic residues" evidence="3">
    <location>
        <begin position="108"/>
        <end position="123"/>
    </location>
</feature>
<feature type="region of interest" description="Disordered" evidence="3">
    <location>
        <begin position="729"/>
        <end position="782"/>
    </location>
</feature>
<feature type="region of interest" description="Disordered" evidence="3">
    <location>
        <begin position="212"/>
        <end position="329"/>
    </location>
</feature>
<proteinExistence type="predicted"/>
<feature type="non-terminal residue" evidence="5">
    <location>
        <position position="1"/>
    </location>
</feature>
<feature type="compositionally biased region" description="Acidic residues" evidence="3">
    <location>
        <begin position="390"/>
        <end position="402"/>
    </location>
</feature>
<feature type="region of interest" description="Disordered" evidence="3">
    <location>
        <begin position="371"/>
        <end position="410"/>
    </location>
</feature>
<organism evidence="5 6">
    <name type="scientific">Iphiclides podalirius</name>
    <name type="common">scarce swallowtail</name>
    <dbReference type="NCBI Taxonomy" id="110791"/>
    <lineage>
        <taxon>Eukaryota</taxon>
        <taxon>Metazoa</taxon>
        <taxon>Ecdysozoa</taxon>
        <taxon>Arthropoda</taxon>
        <taxon>Hexapoda</taxon>
        <taxon>Insecta</taxon>
        <taxon>Pterygota</taxon>
        <taxon>Neoptera</taxon>
        <taxon>Endopterygota</taxon>
        <taxon>Lepidoptera</taxon>
        <taxon>Glossata</taxon>
        <taxon>Ditrysia</taxon>
        <taxon>Papilionoidea</taxon>
        <taxon>Papilionidae</taxon>
        <taxon>Papilioninae</taxon>
        <taxon>Iphiclides</taxon>
    </lineage>
</organism>
<feature type="domain" description="Myb-like" evidence="4">
    <location>
        <begin position="458"/>
        <end position="506"/>
    </location>
</feature>
<name>A0ABN8HW49_9NEOP</name>
<feature type="region of interest" description="Disordered" evidence="3">
    <location>
        <begin position="83"/>
        <end position="123"/>
    </location>
</feature>
<feature type="compositionally biased region" description="Basic and acidic residues" evidence="3">
    <location>
        <begin position="16"/>
        <end position="25"/>
    </location>
</feature>
<dbReference type="PANTHER" id="PTHR22929:SF0">
    <property type="entry name" value="TRANSCRIPTION FACTOR TFIIIB COMPONENT B'' HOMOLOG"/>
    <property type="match status" value="1"/>
</dbReference>
<evidence type="ECO:0000256" key="2">
    <source>
        <dbReference type="SAM" id="Coils"/>
    </source>
</evidence>
<dbReference type="InterPro" id="IPR009057">
    <property type="entry name" value="Homeodomain-like_sf"/>
</dbReference>
<evidence type="ECO:0000259" key="4">
    <source>
        <dbReference type="SMART" id="SM00717"/>
    </source>
</evidence>
<dbReference type="EMBL" id="OW152826">
    <property type="protein sequence ID" value="CAH2042319.1"/>
    <property type="molecule type" value="Genomic_DNA"/>
</dbReference>
<dbReference type="Proteomes" id="UP000837857">
    <property type="component" value="Chromosome 14"/>
</dbReference>
<feature type="compositionally biased region" description="Basic and acidic residues" evidence="3">
    <location>
        <begin position="312"/>
        <end position="327"/>
    </location>
</feature>
<feature type="compositionally biased region" description="Basic and acidic residues" evidence="3">
    <location>
        <begin position="371"/>
        <end position="389"/>
    </location>
</feature>
<protein>
    <recommendedName>
        <fullName evidence="4">Myb-like domain-containing protein</fullName>
    </recommendedName>
</protein>